<comment type="caution">
    <text evidence="2">The sequence shown here is derived from an EMBL/GenBank/DDBJ whole genome shotgun (WGS) entry which is preliminary data.</text>
</comment>
<protein>
    <submittedName>
        <fullName evidence="2">Uncharacterized protein</fullName>
    </submittedName>
</protein>
<gene>
    <name evidence="2" type="ORF">MHI_LOCUS249009</name>
</gene>
<dbReference type="EMBL" id="CAJDYZ010004690">
    <property type="protein sequence ID" value="CAD1471763.1"/>
    <property type="molecule type" value="Genomic_DNA"/>
</dbReference>
<name>A0A6V7GY98_9HYME</name>
<organism evidence="2 3">
    <name type="scientific">Heterotrigona itama</name>
    <dbReference type="NCBI Taxonomy" id="395501"/>
    <lineage>
        <taxon>Eukaryota</taxon>
        <taxon>Metazoa</taxon>
        <taxon>Ecdysozoa</taxon>
        <taxon>Arthropoda</taxon>
        <taxon>Hexapoda</taxon>
        <taxon>Insecta</taxon>
        <taxon>Pterygota</taxon>
        <taxon>Neoptera</taxon>
        <taxon>Endopterygota</taxon>
        <taxon>Hymenoptera</taxon>
        <taxon>Apocrita</taxon>
        <taxon>Aculeata</taxon>
        <taxon>Apoidea</taxon>
        <taxon>Anthophila</taxon>
        <taxon>Apidae</taxon>
        <taxon>Heterotrigona</taxon>
    </lineage>
</organism>
<evidence type="ECO:0000313" key="2">
    <source>
        <dbReference type="EMBL" id="CAD1471763.1"/>
    </source>
</evidence>
<dbReference type="Proteomes" id="UP000752696">
    <property type="component" value="Unassembled WGS sequence"/>
</dbReference>
<dbReference type="AlphaFoldDB" id="A0A6V7GY98"/>
<accession>A0A6V7GY98</accession>
<feature type="region of interest" description="Disordered" evidence="1">
    <location>
        <begin position="1"/>
        <end position="63"/>
    </location>
</feature>
<evidence type="ECO:0000256" key="1">
    <source>
        <dbReference type="SAM" id="MobiDB-lite"/>
    </source>
</evidence>
<keyword evidence="3" id="KW-1185">Reference proteome</keyword>
<sequence>RSRFSPVHGKQKRETFSKSKRMMQGDGSAGRWRVGTNWPSGRQRRGNMTRASTLVGERVGRGQ</sequence>
<reference evidence="2" key="1">
    <citation type="submission" date="2020-07" db="EMBL/GenBank/DDBJ databases">
        <authorList>
            <person name="Nazaruddin N."/>
        </authorList>
    </citation>
    <scope>NUCLEOTIDE SEQUENCE</scope>
</reference>
<feature type="non-terminal residue" evidence="2">
    <location>
        <position position="1"/>
    </location>
</feature>
<evidence type="ECO:0000313" key="3">
    <source>
        <dbReference type="Proteomes" id="UP000752696"/>
    </source>
</evidence>
<proteinExistence type="predicted"/>